<dbReference type="EMBL" id="AMZH03009785">
    <property type="protein sequence ID" value="RRT56067.1"/>
    <property type="molecule type" value="Genomic_DNA"/>
</dbReference>
<protein>
    <submittedName>
        <fullName evidence="1">Uncharacterized protein</fullName>
    </submittedName>
</protein>
<dbReference type="AlphaFoldDB" id="A0A426YWF7"/>
<name>A0A426YWF7_ENSVE</name>
<proteinExistence type="predicted"/>
<evidence type="ECO:0000313" key="2">
    <source>
        <dbReference type="Proteomes" id="UP000287651"/>
    </source>
</evidence>
<evidence type="ECO:0000313" key="1">
    <source>
        <dbReference type="EMBL" id="RRT56067.1"/>
    </source>
</evidence>
<reference evidence="1 2" key="1">
    <citation type="journal article" date="2014" name="Agronomy (Basel)">
        <title>A Draft Genome Sequence for Ensete ventricosum, the Drought-Tolerant Tree Against Hunger.</title>
        <authorList>
            <person name="Harrison J."/>
            <person name="Moore K.A."/>
            <person name="Paszkiewicz K."/>
            <person name="Jones T."/>
            <person name="Grant M."/>
            <person name="Ambacheew D."/>
            <person name="Muzemil S."/>
            <person name="Studholme D.J."/>
        </authorList>
    </citation>
    <scope>NUCLEOTIDE SEQUENCE [LARGE SCALE GENOMIC DNA]</scope>
</reference>
<organism evidence="1 2">
    <name type="scientific">Ensete ventricosum</name>
    <name type="common">Abyssinian banana</name>
    <name type="synonym">Musa ensete</name>
    <dbReference type="NCBI Taxonomy" id="4639"/>
    <lineage>
        <taxon>Eukaryota</taxon>
        <taxon>Viridiplantae</taxon>
        <taxon>Streptophyta</taxon>
        <taxon>Embryophyta</taxon>
        <taxon>Tracheophyta</taxon>
        <taxon>Spermatophyta</taxon>
        <taxon>Magnoliopsida</taxon>
        <taxon>Liliopsida</taxon>
        <taxon>Zingiberales</taxon>
        <taxon>Musaceae</taxon>
        <taxon>Ensete</taxon>
    </lineage>
</organism>
<comment type="caution">
    <text evidence="1">The sequence shown here is derived from an EMBL/GenBank/DDBJ whole genome shotgun (WGS) entry which is preliminary data.</text>
</comment>
<gene>
    <name evidence="1" type="ORF">B296_00006089</name>
</gene>
<sequence length="80" mass="8943">MPECSIAWVKEFCRHRVVSAKIDGSELLPANGADEDHKVLRPVQDQIKGFRDAKLWLDAVDDASTLGEGDEDGQLEHNIR</sequence>
<accession>A0A426YWF7</accession>
<dbReference type="Proteomes" id="UP000287651">
    <property type="component" value="Unassembled WGS sequence"/>
</dbReference>